<sequence>MLLPHPVTVYPSQPDTDPDGNPIRRPAPAGVDVDGYVQPAATPGGTRDDRAARVRAVAYLDPDAPYLDRGSRLVHDHTTHETAGPARRHTDPDGTCVFWRVELVAAED</sequence>
<evidence type="ECO:0000313" key="2">
    <source>
        <dbReference type="EMBL" id="GIJ50028.1"/>
    </source>
</evidence>
<protein>
    <submittedName>
        <fullName evidence="2">Uncharacterized protein</fullName>
    </submittedName>
</protein>
<evidence type="ECO:0000256" key="1">
    <source>
        <dbReference type="SAM" id="MobiDB-lite"/>
    </source>
</evidence>
<name>A0A8J3YT98_9ACTN</name>
<dbReference type="Proteomes" id="UP000619260">
    <property type="component" value="Unassembled WGS sequence"/>
</dbReference>
<dbReference type="EMBL" id="BOPF01000032">
    <property type="protein sequence ID" value="GIJ50028.1"/>
    <property type="molecule type" value="Genomic_DNA"/>
</dbReference>
<comment type="caution">
    <text evidence="2">The sequence shown here is derived from an EMBL/GenBank/DDBJ whole genome shotgun (WGS) entry which is preliminary data.</text>
</comment>
<proteinExistence type="predicted"/>
<organism evidence="2 3">
    <name type="scientific">Virgisporangium aliadipatigenens</name>
    <dbReference type="NCBI Taxonomy" id="741659"/>
    <lineage>
        <taxon>Bacteria</taxon>
        <taxon>Bacillati</taxon>
        <taxon>Actinomycetota</taxon>
        <taxon>Actinomycetes</taxon>
        <taxon>Micromonosporales</taxon>
        <taxon>Micromonosporaceae</taxon>
        <taxon>Virgisporangium</taxon>
    </lineage>
</organism>
<dbReference type="AlphaFoldDB" id="A0A8J3YT98"/>
<keyword evidence="3" id="KW-1185">Reference proteome</keyword>
<feature type="region of interest" description="Disordered" evidence="1">
    <location>
        <begin position="1"/>
        <end position="48"/>
    </location>
</feature>
<gene>
    <name evidence="2" type="ORF">Val02_69140</name>
</gene>
<evidence type="ECO:0000313" key="3">
    <source>
        <dbReference type="Proteomes" id="UP000619260"/>
    </source>
</evidence>
<dbReference type="RefSeq" id="WP_203903475.1">
    <property type="nucleotide sequence ID" value="NZ_BOPF01000032.1"/>
</dbReference>
<reference evidence="2" key="1">
    <citation type="submission" date="2021-01" db="EMBL/GenBank/DDBJ databases">
        <title>Whole genome shotgun sequence of Virgisporangium aliadipatigenens NBRC 105644.</title>
        <authorList>
            <person name="Komaki H."/>
            <person name="Tamura T."/>
        </authorList>
    </citation>
    <scope>NUCLEOTIDE SEQUENCE</scope>
    <source>
        <strain evidence="2">NBRC 105644</strain>
    </source>
</reference>
<accession>A0A8J3YT98</accession>